<evidence type="ECO:0008006" key="3">
    <source>
        <dbReference type="Google" id="ProtNLM"/>
    </source>
</evidence>
<dbReference type="AlphaFoldDB" id="A0A1M6IQ82"/>
<dbReference type="Proteomes" id="UP000184543">
    <property type="component" value="Unassembled WGS sequence"/>
</dbReference>
<sequence length="231" mass="27149">MKIDLTEITESVFEVQTITICQKFREAAIIYLEREPNEIDKSKLLKQTDALLFKFTLSVINLEFLWRISEKQSTEGRLAENEKFEWNNSNSIIDATFFESTIIQIRAFIDFAQKLACVTLGYNKQINGTKDFYKNLNKIGGSKSNLIKEKFSEMDKTWGKLIRSLRNKIVHYDLIKTNHEYRPTVKGKNYEVFAQELTNNMFLFLVDLCKLLFEIEWVSGTFNEFKKAYAR</sequence>
<dbReference type="STRING" id="192903.SAMN04488513_10479"/>
<accession>A0A1M6IQ82</accession>
<dbReference type="RefSeq" id="WP_072994119.1">
    <property type="nucleotide sequence ID" value="NZ_FQYU01000004.1"/>
</dbReference>
<evidence type="ECO:0000313" key="2">
    <source>
        <dbReference type="Proteomes" id="UP000184543"/>
    </source>
</evidence>
<proteinExistence type="predicted"/>
<reference evidence="2" key="1">
    <citation type="submission" date="2016-11" db="EMBL/GenBank/DDBJ databases">
        <authorList>
            <person name="Varghese N."/>
            <person name="Submissions S."/>
        </authorList>
    </citation>
    <scope>NUCLEOTIDE SEQUENCE [LARGE SCALE GENOMIC DNA]</scope>
    <source>
        <strain evidence="2">DSM 19858</strain>
    </source>
</reference>
<gene>
    <name evidence="1" type="ORF">SAMN04488513_10479</name>
</gene>
<protein>
    <recommendedName>
        <fullName evidence="3">Cthe-2314-like HEPN domain-containing protein</fullName>
    </recommendedName>
</protein>
<dbReference type="EMBL" id="FQYU01000004">
    <property type="protein sequence ID" value="SHJ36610.1"/>
    <property type="molecule type" value="Genomic_DNA"/>
</dbReference>
<keyword evidence="2" id="KW-1185">Reference proteome</keyword>
<organism evidence="1 2">
    <name type="scientific">Pseudozobellia thermophila</name>
    <dbReference type="NCBI Taxonomy" id="192903"/>
    <lineage>
        <taxon>Bacteria</taxon>
        <taxon>Pseudomonadati</taxon>
        <taxon>Bacteroidota</taxon>
        <taxon>Flavobacteriia</taxon>
        <taxon>Flavobacteriales</taxon>
        <taxon>Flavobacteriaceae</taxon>
        <taxon>Pseudozobellia</taxon>
    </lineage>
</organism>
<name>A0A1M6IQ82_9FLAO</name>
<evidence type="ECO:0000313" key="1">
    <source>
        <dbReference type="EMBL" id="SHJ36610.1"/>
    </source>
</evidence>